<evidence type="ECO:0000313" key="2">
    <source>
        <dbReference type="Proteomes" id="UP001437386"/>
    </source>
</evidence>
<dbReference type="EMBL" id="PP579741">
    <property type="protein sequence ID" value="XAG95798.1"/>
    <property type="molecule type" value="Genomic_DNA"/>
</dbReference>
<name>A0AAX4Q3W8_9CAUD</name>
<organism evidence="1 2">
    <name type="scientific">Enterobacter phage KKP_3711</name>
    <dbReference type="NCBI Taxonomy" id="3109398"/>
    <lineage>
        <taxon>Viruses</taxon>
        <taxon>Duplodnaviria</taxon>
        <taxon>Heunggongvirae</taxon>
        <taxon>Uroviricota</taxon>
        <taxon>Caudoviricetes</taxon>
        <taxon>Demerecviridae</taxon>
        <taxon>Markadamsvirinae</taxon>
    </lineage>
</organism>
<protein>
    <submittedName>
        <fullName evidence="1">Uncharacterized protein</fullName>
    </submittedName>
</protein>
<keyword evidence="2" id="KW-1185">Reference proteome</keyword>
<dbReference type="Proteomes" id="UP001437386">
    <property type="component" value="Segment"/>
</dbReference>
<proteinExistence type="predicted"/>
<reference evidence="1 2" key="1">
    <citation type="submission" date="2024-04" db="EMBL/GenBank/DDBJ databases">
        <authorList>
            <person name="Wojcicki M."/>
            <person name="Srednicka P."/>
            <person name="Shymialevich D."/>
            <person name="Sokolowska B."/>
        </authorList>
    </citation>
    <scope>NUCLEOTIDE SEQUENCE [LARGE SCALE GENOMIC DNA]</scope>
</reference>
<accession>A0AAX4Q3W8</accession>
<evidence type="ECO:0000313" key="1">
    <source>
        <dbReference type="EMBL" id="XAG95798.1"/>
    </source>
</evidence>
<sequence>MVNIAWIWIKANKKLVAVILAFLLVFGYILYNTLTIAGLRSDLGTAQSSLQAATERVNVLETGYTDLVKKTNQMQLDLNRYFFINKENEAKYQQSLDLLNALRNREDQVTSDPVSLARDIKAEVEDFENQYSCLVGNLESCSQLP</sequence>
<gene>
    <name evidence="1" type="ORF">U7154_000031</name>
</gene>